<keyword evidence="1" id="KW-0812">Transmembrane</keyword>
<dbReference type="Proteomes" id="UP001597138">
    <property type="component" value="Unassembled WGS sequence"/>
</dbReference>
<sequence length="253" mass="28823">MTLVYIFLTVITIFVIMSFVSLIKIKKQNNQNNTNGISDDRYYELKYKLQYVSSVGVIVIAVAGFFGLDKYENFVAQFKGKTDSLDLKLKEYDKKLSLLDSSILMYDSKISSYDKSLAKLDLGKVKFSKAMIASNKGLLQLKDTIDVIKKRNILDKSFYVINNLQVNNPILPDNGKLISRYYFKDLYTIIGDKLPEFEKPPVIFVVPQSLSNVVIVSLTKEYAEFSSYNYAGNNGNEEPKTFVFGLLIARKLK</sequence>
<reference evidence="3" key="1">
    <citation type="journal article" date="2019" name="Int. J. Syst. Evol. Microbiol.">
        <title>The Global Catalogue of Microorganisms (GCM) 10K type strain sequencing project: providing services to taxonomists for standard genome sequencing and annotation.</title>
        <authorList>
            <consortium name="The Broad Institute Genomics Platform"/>
            <consortium name="The Broad Institute Genome Sequencing Center for Infectious Disease"/>
            <person name="Wu L."/>
            <person name="Ma J."/>
        </authorList>
    </citation>
    <scope>NUCLEOTIDE SEQUENCE [LARGE SCALE GENOMIC DNA]</scope>
    <source>
        <strain evidence="3">CCUG 70865</strain>
    </source>
</reference>
<organism evidence="2 3">
    <name type="scientific">Flavobacterium artemisiae</name>
    <dbReference type="NCBI Taxonomy" id="2126556"/>
    <lineage>
        <taxon>Bacteria</taxon>
        <taxon>Pseudomonadati</taxon>
        <taxon>Bacteroidota</taxon>
        <taxon>Flavobacteriia</taxon>
        <taxon>Flavobacteriales</taxon>
        <taxon>Flavobacteriaceae</taxon>
        <taxon>Flavobacterium</taxon>
    </lineage>
</organism>
<evidence type="ECO:0000313" key="3">
    <source>
        <dbReference type="Proteomes" id="UP001597138"/>
    </source>
</evidence>
<accession>A0ABW4HCF1</accession>
<keyword evidence="1" id="KW-1133">Transmembrane helix</keyword>
<keyword evidence="1" id="KW-0472">Membrane</keyword>
<comment type="caution">
    <text evidence="2">The sequence shown here is derived from an EMBL/GenBank/DDBJ whole genome shotgun (WGS) entry which is preliminary data.</text>
</comment>
<feature type="transmembrane region" description="Helical" evidence="1">
    <location>
        <begin position="49"/>
        <end position="68"/>
    </location>
</feature>
<feature type="transmembrane region" description="Helical" evidence="1">
    <location>
        <begin position="6"/>
        <end position="23"/>
    </location>
</feature>
<evidence type="ECO:0000256" key="1">
    <source>
        <dbReference type="SAM" id="Phobius"/>
    </source>
</evidence>
<proteinExistence type="predicted"/>
<name>A0ABW4HCF1_9FLAO</name>
<protein>
    <submittedName>
        <fullName evidence="2">Uncharacterized protein</fullName>
    </submittedName>
</protein>
<keyword evidence="3" id="KW-1185">Reference proteome</keyword>
<dbReference type="RefSeq" id="WP_379814203.1">
    <property type="nucleotide sequence ID" value="NZ_JBHUDZ010000009.1"/>
</dbReference>
<gene>
    <name evidence="2" type="ORF">ACFSC2_09635</name>
</gene>
<evidence type="ECO:0000313" key="2">
    <source>
        <dbReference type="EMBL" id="MFD1602995.1"/>
    </source>
</evidence>
<dbReference type="EMBL" id="JBHUDZ010000009">
    <property type="protein sequence ID" value="MFD1602995.1"/>
    <property type="molecule type" value="Genomic_DNA"/>
</dbReference>